<dbReference type="AlphaFoldDB" id="A0AAV9XG33"/>
<gene>
    <name evidence="1" type="ORF">TWF694_009358</name>
</gene>
<evidence type="ECO:0000313" key="2">
    <source>
        <dbReference type="Proteomes" id="UP001365542"/>
    </source>
</evidence>
<evidence type="ECO:0008006" key="3">
    <source>
        <dbReference type="Google" id="ProtNLM"/>
    </source>
</evidence>
<organism evidence="1 2">
    <name type="scientific">Orbilia ellipsospora</name>
    <dbReference type="NCBI Taxonomy" id="2528407"/>
    <lineage>
        <taxon>Eukaryota</taxon>
        <taxon>Fungi</taxon>
        <taxon>Dikarya</taxon>
        <taxon>Ascomycota</taxon>
        <taxon>Pezizomycotina</taxon>
        <taxon>Orbiliomycetes</taxon>
        <taxon>Orbiliales</taxon>
        <taxon>Orbiliaceae</taxon>
        <taxon>Orbilia</taxon>
    </lineage>
</organism>
<protein>
    <recommendedName>
        <fullName evidence="3">Secreted protein</fullName>
    </recommendedName>
</protein>
<keyword evidence="2" id="KW-1185">Reference proteome</keyword>
<reference evidence="1 2" key="1">
    <citation type="submission" date="2019-10" db="EMBL/GenBank/DDBJ databases">
        <authorList>
            <person name="Palmer J.M."/>
        </authorList>
    </citation>
    <scope>NUCLEOTIDE SEQUENCE [LARGE SCALE GENOMIC DNA]</scope>
    <source>
        <strain evidence="1 2">TWF694</strain>
    </source>
</reference>
<dbReference type="EMBL" id="JAVHJO010000005">
    <property type="protein sequence ID" value="KAK6540567.1"/>
    <property type="molecule type" value="Genomic_DNA"/>
</dbReference>
<accession>A0AAV9XG33</accession>
<proteinExistence type="predicted"/>
<dbReference type="Proteomes" id="UP001365542">
    <property type="component" value="Unassembled WGS sequence"/>
</dbReference>
<dbReference type="PANTHER" id="PTHR38847:SF1">
    <property type="entry name" value="PSEUDOURIDINE SYNTHASE RSUA_RLUA-LIKE DOMAIN-CONTAINING PROTEIN"/>
    <property type="match status" value="1"/>
</dbReference>
<dbReference type="InterPro" id="IPR025649">
    <property type="entry name" value="DUF4360"/>
</dbReference>
<name>A0AAV9XG33_9PEZI</name>
<comment type="caution">
    <text evidence="1">The sequence shown here is derived from an EMBL/GenBank/DDBJ whole genome shotgun (WGS) entry which is preliminary data.</text>
</comment>
<sequence>MDSQHHQPLLHSLELKHKQPNLNFLSLLLTKMLNFMRDITTAIAAAACILSVAAAPAAASNSAPTPPNVSISNIIYGGTGCPQNSAYVLLSSDKQSFTAYFSRFFAYLNTGNDDIKDSRKFCQFNLAVNSPPGWQFTIVQTSFSGYAALGSGVTATHTSTNYFTGSTDDQTYSVSFAGPAYREFTIGSTSVVGDGEWSPCGTQALLNIKSELLLSGTGSGAIVASKESGELTRIFALQWRNC</sequence>
<evidence type="ECO:0000313" key="1">
    <source>
        <dbReference type="EMBL" id="KAK6540567.1"/>
    </source>
</evidence>
<dbReference type="PANTHER" id="PTHR38847">
    <property type="match status" value="1"/>
</dbReference>
<dbReference type="Pfam" id="PF14273">
    <property type="entry name" value="DUF4360"/>
    <property type="match status" value="1"/>
</dbReference>